<reference evidence="2" key="1">
    <citation type="submission" date="2020-05" db="EMBL/GenBank/DDBJ databases">
        <title>WGS assembly of Panicum virgatum.</title>
        <authorList>
            <person name="Lovell J.T."/>
            <person name="Jenkins J."/>
            <person name="Shu S."/>
            <person name="Juenger T.E."/>
            <person name="Schmutz J."/>
        </authorList>
    </citation>
    <scope>NUCLEOTIDE SEQUENCE</scope>
    <source>
        <strain evidence="2">AP13</strain>
    </source>
</reference>
<organism evidence="2 3">
    <name type="scientific">Panicum virgatum</name>
    <name type="common">Blackwell switchgrass</name>
    <dbReference type="NCBI Taxonomy" id="38727"/>
    <lineage>
        <taxon>Eukaryota</taxon>
        <taxon>Viridiplantae</taxon>
        <taxon>Streptophyta</taxon>
        <taxon>Embryophyta</taxon>
        <taxon>Tracheophyta</taxon>
        <taxon>Spermatophyta</taxon>
        <taxon>Magnoliopsida</taxon>
        <taxon>Liliopsida</taxon>
        <taxon>Poales</taxon>
        <taxon>Poaceae</taxon>
        <taxon>PACMAD clade</taxon>
        <taxon>Panicoideae</taxon>
        <taxon>Panicodae</taxon>
        <taxon>Paniceae</taxon>
        <taxon>Panicinae</taxon>
        <taxon>Panicum</taxon>
        <taxon>Panicum sect. Hiantes</taxon>
    </lineage>
</organism>
<feature type="compositionally biased region" description="Basic and acidic residues" evidence="1">
    <location>
        <begin position="7"/>
        <end position="20"/>
    </location>
</feature>
<dbReference type="Proteomes" id="UP000823388">
    <property type="component" value="Chromosome 4K"/>
</dbReference>
<name>A0A8T0TW91_PANVG</name>
<keyword evidence="3" id="KW-1185">Reference proteome</keyword>
<evidence type="ECO:0000313" key="2">
    <source>
        <dbReference type="EMBL" id="KAG2612964.1"/>
    </source>
</evidence>
<protein>
    <submittedName>
        <fullName evidence="2">Uncharacterized protein</fullName>
    </submittedName>
</protein>
<feature type="compositionally biased region" description="Basic residues" evidence="1">
    <location>
        <begin position="144"/>
        <end position="157"/>
    </location>
</feature>
<feature type="region of interest" description="Disordered" evidence="1">
    <location>
        <begin position="1"/>
        <end position="96"/>
    </location>
</feature>
<evidence type="ECO:0000313" key="3">
    <source>
        <dbReference type="Proteomes" id="UP000823388"/>
    </source>
</evidence>
<feature type="region of interest" description="Disordered" evidence="1">
    <location>
        <begin position="144"/>
        <end position="167"/>
    </location>
</feature>
<comment type="caution">
    <text evidence="2">The sequence shown here is derived from an EMBL/GenBank/DDBJ whole genome shotgun (WGS) entry which is preliminary data.</text>
</comment>
<dbReference type="EMBL" id="CM029043">
    <property type="protein sequence ID" value="KAG2612964.1"/>
    <property type="molecule type" value="Genomic_DNA"/>
</dbReference>
<feature type="compositionally biased region" description="Polar residues" evidence="1">
    <location>
        <begin position="158"/>
        <end position="167"/>
    </location>
</feature>
<gene>
    <name evidence="2" type="ORF">PVAP13_4KG326915</name>
</gene>
<proteinExistence type="predicted"/>
<evidence type="ECO:0000256" key="1">
    <source>
        <dbReference type="SAM" id="MobiDB-lite"/>
    </source>
</evidence>
<sequence length="167" mass="18494">MAGDSKLAAEKESVAADRPRRCISHPTQGPWEEGGQRLATAEESACGRSPARPPSHWRRQPQRPVPSCGNGADPSSRSPCHRLSPPGDDGGEGEIEIGAPIHRRWPPWNQRGQEAAIVAAPAPFTGRSLPPLRTSPHPRFVLRHRGEHQRERRHRTVASRQKMSMIR</sequence>
<dbReference type="AlphaFoldDB" id="A0A8T0TW91"/>
<accession>A0A8T0TW91</accession>